<feature type="signal peptide" evidence="1">
    <location>
        <begin position="1"/>
        <end position="24"/>
    </location>
</feature>
<dbReference type="EMBL" id="JADBEF010000001">
    <property type="protein sequence ID" value="MBE1559310.1"/>
    <property type="molecule type" value="Genomic_DNA"/>
</dbReference>
<protein>
    <submittedName>
        <fullName evidence="2">Uncharacterized protein</fullName>
    </submittedName>
</protein>
<sequence>MRTLVWPLALLLAALPLTSGCAFLDGRRSAAEFEDRAEEVMERWRGSTADRNWRQGFVPLEDFDLAPDRPSPMWAGLSAHNGVWEPDVELPSAPPRPATLRWADGSTLTVPLVSASAAFAELSRPANFIDEECPATGCRALRVVGASLVEVAFRTSRGITQVPAWEFTVKGVKGTFRRVAVDPSAIRPRPTARPEESEEVRAYLLTAPDALLLGYGHGACTRRHGVRAHESADLVVVDAYEESGSGPCPAVLRLAQAAVKLGRPLGDRLVLDSGTGLPVVRLTAGADLRFPHRPPPR</sequence>
<gene>
    <name evidence="2" type="ORF">H4W81_002089</name>
</gene>
<proteinExistence type="predicted"/>
<reference evidence="2 3" key="1">
    <citation type="submission" date="2020-10" db="EMBL/GenBank/DDBJ databases">
        <title>Sequencing the genomes of 1000 actinobacteria strains.</title>
        <authorList>
            <person name="Klenk H.-P."/>
        </authorList>
    </citation>
    <scope>NUCLEOTIDE SEQUENCE [LARGE SCALE GENOMIC DNA]</scope>
    <source>
        <strain evidence="2 3">DSM 43748</strain>
    </source>
</reference>
<keyword evidence="1" id="KW-0732">Signal</keyword>
<feature type="chain" id="PRO_5045951352" evidence="1">
    <location>
        <begin position="25"/>
        <end position="297"/>
    </location>
</feature>
<name>A0ABR9KBC3_9ACTN</name>
<evidence type="ECO:0000313" key="3">
    <source>
        <dbReference type="Proteomes" id="UP000661607"/>
    </source>
</evidence>
<keyword evidence="3" id="KW-1185">Reference proteome</keyword>
<dbReference type="Proteomes" id="UP000661607">
    <property type="component" value="Unassembled WGS sequence"/>
</dbReference>
<dbReference type="PROSITE" id="PS51257">
    <property type="entry name" value="PROKAR_LIPOPROTEIN"/>
    <property type="match status" value="1"/>
</dbReference>
<evidence type="ECO:0000313" key="2">
    <source>
        <dbReference type="EMBL" id="MBE1559310.1"/>
    </source>
</evidence>
<accession>A0ABR9KBC3</accession>
<evidence type="ECO:0000256" key="1">
    <source>
        <dbReference type="SAM" id="SignalP"/>
    </source>
</evidence>
<organism evidence="2 3">
    <name type="scientific">Nonomuraea africana</name>
    <dbReference type="NCBI Taxonomy" id="46171"/>
    <lineage>
        <taxon>Bacteria</taxon>
        <taxon>Bacillati</taxon>
        <taxon>Actinomycetota</taxon>
        <taxon>Actinomycetes</taxon>
        <taxon>Streptosporangiales</taxon>
        <taxon>Streptosporangiaceae</taxon>
        <taxon>Nonomuraea</taxon>
    </lineage>
</organism>
<comment type="caution">
    <text evidence="2">The sequence shown here is derived from an EMBL/GenBank/DDBJ whole genome shotgun (WGS) entry which is preliminary data.</text>
</comment>
<dbReference type="RefSeq" id="WP_192774607.1">
    <property type="nucleotide sequence ID" value="NZ_BAAASY010000001.1"/>
</dbReference>